<evidence type="ECO:0000256" key="6">
    <source>
        <dbReference type="RuleBase" id="RU361277"/>
    </source>
</evidence>
<evidence type="ECO:0000256" key="4">
    <source>
        <dbReference type="ARBA" id="ARBA00022833"/>
    </source>
</evidence>
<comment type="similarity">
    <text evidence="2 6">Belongs to the zinc-containing alcohol dehydrogenase family.</text>
</comment>
<dbReference type="InterPro" id="IPR036291">
    <property type="entry name" value="NAD(P)-bd_dom_sf"/>
</dbReference>
<dbReference type="Pfam" id="PF00107">
    <property type="entry name" value="ADH_zinc_N"/>
    <property type="match status" value="1"/>
</dbReference>
<dbReference type="Proteomes" id="UP000076372">
    <property type="component" value="Chromosome"/>
</dbReference>
<accession>A0A8D4A1M2</accession>
<feature type="domain" description="Alcohol dehydrogenase-like C-terminal" evidence="7">
    <location>
        <begin position="195"/>
        <end position="318"/>
    </location>
</feature>
<dbReference type="Gene3D" id="3.40.50.720">
    <property type="entry name" value="NAD(P)-binding Rossmann-like Domain"/>
    <property type="match status" value="1"/>
</dbReference>
<dbReference type="InterPro" id="IPR013149">
    <property type="entry name" value="ADH-like_C"/>
</dbReference>
<sequence>MYHNYKQLFKRLLFMKMKALVYHGDHKIALETVDKPVILKPTDAIVKVTKTTICGTDLGIYKGKNPEVADGRILGHEGIGIVEEVGSSVSNVKVGDKVLIGCVTPCGKCDNCRQQLYSHCREAEGGWKFGYMINGTQAEYVRVPFADNSLYKYPESISDEVAVMLSDALPTGHEIGVQYGNVAPGKSVAIVGAGPVGMGALLTAQLYSPAHLIVIDFDKNRLEMAKKLGATHTLVPDETLLTKLQEIVGTDGVDVAIEAVGVPQSWDTCQKIVKAGGNISVVGVHGKKVDFNVQELWIKNLTVTTGLVNTNTLPMLINAVSTGKLPVQGLITHRFNLSDMMKAYDTFLNASDNKAMKIFIDATK</sequence>
<comment type="cofactor">
    <cofactor evidence="1 6">
        <name>Zn(2+)</name>
        <dbReference type="ChEBI" id="CHEBI:29105"/>
    </cofactor>
</comment>
<evidence type="ECO:0000259" key="7">
    <source>
        <dbReference type="Pfam" id="PF00107"/>
    </source>
</evidence>
<dbReference type="SUPFAM" id="SSF51735">
    <property type="entry name" value="NAD(P)-binding Rossmann-fold domains"/>
    <property type="match status" value="1"/>
</dbReference>
<evidence type="ECO:0000256" key="5">
    <source>
        <dbReference type="ARBA" id="ARBA00023002"/>
    </source>
</evidence>
<evidence type="ECO:0000313" key="9">
    <source>
        <dbReference type="EMBL" id="AMW25598.1"/>
    </source>
</evidence>
<dbReference type="InterPro" id="IPR002328">
    <property type="entry name" value="ADH_Zn_CS"/>
</dbReference>
<evidence type="ECO:0000313" key="10">
    <source>
        <dbReference type="Proteomes" id="UP000076372"/>
    </source>
</evidence>
<keyword evidence="3 6" id="KW-0479">Metal-binding</keyword>
<keyword evidence="4 6" id="KW-0862">Zinc</keyword>
<dbReference type="PANTHER" id="PTHR42813:SF4">
    <property type="entry name" value="NADP-DEPENDENT ISOPROPANOL DEHYDROGENASE"/>
    <property type="match status" value="1"/>
</dbReference>
<evidence type="ECO:0000256" key="1">
    <source>
        <dbReference type="ARBA" id="ARBA00001947"/>
    </source>
</evidence>
<dbReference type="GO" id="GO:0016491">
    <property type="term" value="F:oxidoreductase activity"/>
    <property type="evidence" value="ECO:0007669"/>
    <property type="project" value="UniProtKB-KW"/>
</dbReference>
<evidence type="ECO:0000259" key="8">
    <source>
        <dbReference type="Pfam" id="PF08240"/>
    </source>
</evidence>
<feature type="domain" description="Alcohol dehydrogenase-like N-terminal" evidence="8">
    <location>
        <begin position="41"/>
        <end position="146"/>
    </location>
</feature>
<dbReference type="PANTHER" id="PTHR42813">
    <property type="entry name" value="ZINC-TYPE ALCOHOL DEHYDROGENASE-LIKE"/>
    <property type="match status" value="1"/>
</dbReference>
<dbReference type="EMBL" id="CP007590">
    <property type="protein sequence ID" value="AMW25598.1"/>
    <property type="molecule type" value="Genomic_DNA"/>
</dbReference>
<dbReference type="CDD" id="cd08286">
    <property type="entry name" value="FDH_like_ADH2"/>
    <property type="match status" value="1"/>
</dbReference>
<dbReference type="SUPFAM" id="SSF50129">
    <property type="entry name" value="GroES-like"/>
    <property type="match status" value="1"/>
</dbReference>
<dbReference type="Pfam" id="PF08240">
    <property type="entry name" value="ADH_N"/>
    <property type="match status" value="1"/>
</dbReference>
<dbReference type="GO" id="GO:0008270">
    <property type="term" value="F:zinc ion binding"/>
    <property type="evidence" value="ECO:0007669"/>
    <property type="project" value="InterPro"/>
</dbReference>
<dbReference type="InterPro" id="IPR013154">
    <property type="entry name" value="ADH-like_N"/>
</dbReference>
<name>A0A8D4A1M2_MYCBV</name>
<organism evidence="9 10">
    <name type="scientific">Mycoplasmopsis bovis</name>
    <name type="common">Mycoplasma bovis</name>
    <dbReference type="NCBI Taxonomy" id="28903"/>
    <lineage>
        <taxon>Bacteria</taxon>
        <taxon>Bacillati</taxon>
        <taxon>Mycoplasmatota</taxon>
        <taxon>Mycoplasmoidales</taxon>
        <taxon>Metamycoplasmataceae</taxon>
        <taxon>Mycoplasmopsis</taxon>
    </lineage>
</organism>
<evidence type="ECO:0000256" key="2">
    <source>
        <dbReference type="ARBA" id="ARBA00008072"/>
    </source>
</evidence>
<dbReference type="InterPro" id="IPR011032">
    <property type="entry name" value="GroES-like_sf"/>
</dbReference>
<dbReference type="Gene3D" id="3.90.180.10">
    <property type="entry name" value="Medium-chain alcohol dehydrogenases, catalytic domain"/>
    <property type="match status" value="1"/>
</dbReference>
<protein>
    <submittedName>
        <fullName evidence="9">Oxidoreductase</fullName>
    </submittedName>
</protein>
<evidence type="ECO:0000256" key="3">
    <source>
        <dbReference type="ARBA" id="ARBA00022723"/>
    </source>
</evidence>
<keyword evidence="5" id="KW-0560">Oxidoreductase</keyword>
<gene>
    <name evidence="9" type="ORF">BC94_0280</name>
</gene>
<reference evidence="9 10" key="1">
    <citation type="submission" date="2014-04" db="EMBL/GenBank/DDBJ databases">
        <title>Complete genome sequence of Mycoplasma bovis attenuated strain P150.</title>
        <authorList>
            <person name="Qi J."/>
            <person name="Guo A."/>
        </authorList>
    </citation>
    <scope>NUCLEOTIDE SEQUENCE [LARGE SCALE GENOMIC DNA]</scope>
    <source>
        <strain evidence="9 10">HB0801-P150</strain>
    </source>
</reference>
<dbReference type="AlphaFoldDB" id="A0A8D4A1M2"/>
<dbReference type="PROSITE" id="PS00059">
    <property type="entry name" value="ADH_ZINC"/>
    <property type="match status" value="1"/>
</dbReference>
<proteinExistence type="inferred from homology"/>